<evidence type="ECO:0000259" key="1">
    <source>
        <dbReference type="Pfam" id="PF07883"/>
    </source>
</evidence>
<dbReference type="InterPro" id="IPR013096">
    <property type="entry name" value="Cupin_2"/>
</dbReference>
<dbReference type="InterPro" id="IPR011051">
    <property type="entry name" value="RmlC_Cupin_sf"/>
</dbReference>
<comment type="caution">
    <text evidence="2">The sequence shown here is derived from an EMBL/GenBank/DDBJ whole genome shotgun (WGS) entry which is preliminary data.</text>
</comment>
<dbReference type="Proteomes" id="UP000461754">
    <property type="component" value="Unassembled WGS sequence"/>
</dbReference>
<feature type="domain" description="Cupin type-2" evidence="1">
    <location>
        <begin position="149"/>
        <end position="212"/>
    </location>
</feature>
<dbReference type="CDD" id="cd02230">
    <property type="entry name" value="cupin_HP0902-like"/>
    <property type="match status" value="1"/>
</dbReference>
<dbReference type="SUPFAM" id="SSF51182">
    <property type="entry name" value="RmlC-like cupins"/>
    <property type="match status" value="2"/>
</dbReference>
<gene>
    <name evidence="2" type="ORF">FYJ52_03060</name>
</gene>
<dbReference type="InterPro" id="IPR014710">
    <property type="entry name" value="RmlC-like_jellyroll"/>
</dbReference>
<dbReference type="AlphaFoldDB" id="A0A7X2NF16"/>
<dbReference type="PANTHER" id="PTHR37694">
    <property type="entry name" value="SLR8022 PROTEIN"/>
    <property type="match status" value="1"/>
</dbReference>
<proteinExistence type="predicted"/>
<name>A0A7X2NF16_9FIRM</name>
<reference evidence="2 3" key="1">
    <citation type="submission" date="2019-08" db="EMBL/GenBank/DDBJ databases">
        <title>In-depth cultivation of the pig gut microbiome towards novel bacterial diversity and tailored functional studies.</title>
        <authorList>
            <person name="Wylensek D."/>
            <person name="Hitch T.C.A."/>
            <person name="Clavel T."/>
        </authorList>
    </citation>
    <scope>NUCLEOTIDE SEQUENCE [LARGE SCALE GENOMIC DNA]</scope>
    <source>
        <strain evidence="2 3">RF-744-FAT-4</strain>
    </source>
</reference>
<sequence length="217" mass="23067">MLLQAGHVFKLAAENPWTPGCTISTNLSTSAEVPLSVFALAPETSISEETYAAPKFWMVAAGGGAVMIDHSETAKLAAGDLYITPADTPVGIRTDGGIIYTELSLGKDTHMNPLLKSGNVFQLKDLLPYQDGKIVNMNLIDEDHLMMAVMSFTKGTGLSEHAAPGEALIFALDGEAVITYEGEDHLIRAGENFKFDAGGKHAVTADGPFKMALLLTK</sequence>
<dbReference type="Gene3D" id="2.60.120.10">
    <property type="entry name" value="Jelly Rolls"/>
    <property type="match status" value="2"/>
</dbReference>
<dbReference type="EMBL" id="VUMO01000003">
    <property type="protein sequence ID" value="MSS19392.1"/>
    <property type="molecule type" value="Genomic_DNA"/>
</dbReference>
<evidence type="ECO:0000313" key="2">
    <source>
        <dbReference type="EMBL" id="MSS19392.1"/>
    </source>
</evidence>
<accession>A0A7X2NF16</accession>
<protein>
    <submittedName>
        <fullName evidence="2">Cupin domain-containing protein</fullName>
    </submittedName>
</protein>
<organism evidence="2 3">
    <name type="scientific">Pseudoramibacter porci</name>
    <dbReference type="NCBI Taxonomy" id="2606631"/>
    <lineage>
        <taxon>Bacteria</taxon>
        <taxon>Bacillati</taxon>
        <taxon>Bacillota</taxon>
        <taxon>Clostridia</taxon>
        <taxon>Eubacteriales</taxon>
        <taxon>Eubacteriaceae</taxon>
        <taxon>Pseudoramibacter</taxon>
    </lineage>
</organism>
<dbReference type="PANTHER" id="PTHR37694:SF1">
    <property type="entry name" value="SLR8022 PROTEIN"/>
    <property type="match status" value="1"/>
</dbReference>
<dbReference type="Pfam" id="PF07883">
    <property type="entry name" value="Cupin_2"/>
    <property type="match status" value="1"/>
</dbReference>
<evidence type="ECO:0000313" key="3">
    <source>
        <dbReference type="Proteomes" id="UP000461754"/>
    </source>
</evidence>
<keyword evidence="3" id="KW-1185">Reference proteome</keyword>
<dbReference type="RefSeq" id="WP_154575802.1">
    <property type="nucleotide sequence ID" value="NZ_VUMO01000003.1"/>
</dbReference>